<proteinExistence type="inferred from homology"/>
<evidence type="ECO:0000313" key="6">
    <source>
        <dbReference type="Proteomes" id="UP000595703"/>
    </source>
</evidence>
<dbReference type="Pfam" id="PF22725">
    <property type="entry name" value="GFO_IDH_MocA_C3"/>
    <property type="match status" value="1"/>
</dbReference>
<dbReference type="PANTHER" id="PTHR22604:SF105">
    <property type="entry name" value="TRANS-1,2-DIHYDROBENZENE-1,2-DIOL DEHYDROGENASE"/>
    <property type="match status" value="1"/>
</dbReference>
<evidence type="ECO:0000259" key="4">
    <source>
        <dbReference type="Pfam" id="PF22725"/>
    </source>
</evidence>
<feature type="domain" description="Gfo/Idh/MocA-like oxidoreductase N-terminal" evidence="3">
    <location>
        <begin position="19"/>
        <end position="135"/>
    </location>
</feature>
<evidence type="ECO:0000259" key="3">
    <source>
        <dbReference type="Pfam" id="PF01408"/>
    </source>
</evidence>
<accession>A0A7U3UR07</accession>
<dbReference type="InterPro" id="IPR000683">
    <property type="entry name" value="Gfo/Idh/MocA-like_OxRdtase_N"/>
</dbReference>
<dbReference type="InterPro" id="IPR055170">
    <property type="entry name" value="GFO_IDH_MocA-like_dom"/>
</dbReference>
<dbReference type="SUPFAM" id="SSF51735">
    <property type="entry name" value="NAD(P)-binding Rossmann-fold domains"/>
    <property type="match status" value="1"/>
</dbReference>
<dbReference type="InterPro" id="IPR050984">
    <property type="entry name" value="Gfo/Idh/MocA_domain"/>
</dbReference>
<dbReference type="AlphaFoldDB" id="A0A7U3UR07"/>
<evidence type="ECO:0000256" key="2">
    <source>
        <dbReference type="ARBA" id="ARBA00023002"/>
    </source>
</evidence>
<evidence type="ECO:0000256" key="1">
    <source>
        <dbReference type="ARBA" id="ARBA00010928"/>
    </source>
</evidence>
<reference evidence="5 6" key="3">
    <citation type="journal article" date="2011" name="Nat. Chem. Biol.">
        <title>Reveromycin A biosynthesis uses RevG and RevJ for stereospecific spiroacetal formation.</title>
        <authorList>
            <person name="Takahashi S."/>
            <person name="Toyoda A."/>
            <person name="Sekiyama Y."/>
            <person name="Takagi H."/>
            <person name="Nogawa T."/>
            <person name="Uramoto M."/>
            <person name="Suzuki R."/>
            <person name="Koshino H."/>
            <person name="Kumano T."/>
            <person name="Panthee S."/>
            <person name="Dairi T."/>
            <person name="Ishikawa J."/>
            <person name="Ikeda H."/>
            <person name="Sakaki Y."/>
            <person name="Osada H."/>
        </authorList>
    </citation>
    <scope>NUCLEOTIDE SEQUENCE [LARGE SCALE GENOMIC DNA]</scope>
    <source>
        <strain evidence="5 6">SN-593</strain>
    </source>
</reference>
<dbReference type="Proteomes" id="UP000595703">
    <property type="component" value="Chromosome"/>
</dbReference>
<comment type="similarity">
    <text evidence="1">Belongs to the Gfo/Idh/MocA family.</text>
</comment>
<dbReference type="PANTHER" id="PTHR22604">
    <property type="entry name" value="OXIDOREDUCTASES"/>
    <property type="match status" value="1"/>
</dbReference>
<feature type="domain" description="GFO/IDH/MocA-like oxidoreductase" evidence="4">
    <location>
        <begin position="148"/>
        <end position="262"/>
    </location>
</feature>
<reference evidence="5 6" key="1">
    <citation type="journal article" date="2010" name="J. Bacteriol.">
        <title>Biochemical characterization of a novel indole prenyltransferase from Streptomyces sp. SN-593.</title>
        <authorList>
            <person name="Takahashi S."/>
            <person name="Takagi H."/>
            <person name="Toyoda A."/>
            <person name="Uramoto M."/>
            <person name="Nogawa T."/>
            <person name="Ueki M."/>
            <person name="Sakaki Y."/>
            <person name="Osada H."/>
        </authorList>
    </citation>
    <scope>NUCLEOTIDE SEQUENCE [LARGE SCALE GENOMIC DNA]</scope>
    <source>
        <strain evidence="5 6">SN-593</strain>
    </source>
</reference>
<keyword evidence="6" id="KW-1185">Reference proteome</keyword>
<dbReference type="InterPro" id="IPR036291">
    <property type="entry name" value="NAD(P)-bd_dom_sf"/>
</dbReference>
<dbReference type="Pfam" id="PF01408">
    <property type="entry name" value="GFO_IDH_MocA"/>
    <property type="match status" value="1"/>
</dbReference>
<dbReference type="EMBL" id="AP018365">
    <property type="protein sequence ID" value="BBA97083.1"/>
    <property type="molecule type" value="Genomic_DNA"/>
</dbReference>
<dbReference type="RefSeq" id="WP_202233415.1">
    <property type="nucleotide sequence ID" value="NZ_AP018365.1"/>
</dbReference>
<dbReference type="GO" id="GO:0000166">
    <property type="term" value="F:nucleotide binding"/>
    <property type="evidence" value="ECO:0007669"/>
    <property type="project" value="InterPro"/>
</dbReference>
<evidence type="ECO:0000313" key="5">
    <source>
        <dbReference type="EMBL" id="BBA97083.1"/>
    </source>
</evidence>
<organism evidence="5 6">
    <name type="scientific">Actinacidiphila reveromycinica</name>
    <dbReference type="NCBI Taxonomy" id="659352"/>
    <lineage>
        <taxon>Bacteria</taxon>
        <taxon>Bacillati</taxon>
        <taxon>Actinomycetota</taxon>
        <taxon>Actinomycetes</taxon>
        <taxon>Kitasatosporales</taxon>
        <taxon>Streptomycetaceae</taxon>
        <taxon>Actinacidiphila</taxon>
    </lineage>
</organism>
<dbReference type="Gene3D" id="3.30.360.10">
    <property type="entry name" value="Dihydrodipicolinate Reductase, domain 2"/>
    <property type="match status" value="1"/>
</dbReference>
<reference evidence="5 6" key="2">
    <citation type="journal article" date="2011" name="J. Antibiot.">
        <title>Furaquinocins I and J: novel polyketide isoprenoid hybrid compounds from Streptomyces reveromyceticus SN-593.</title>
        <authorList>
            <person name="Panthee S."/>
            <person name="Takahashi S."/>
            <person name="Takagi H."/>
            <person name="Nogawa T."/>
            <person name="Oowada E."/>
            <person name="Uramoto M."/>
            <person name="Osada H."/>
        </authorList>
    </citation>
    <scope>NUCLEOTIDE SEQUENCE [LARGE SCALE GENOMIC DNA]</scope>
    <source>
        <strain evidence="5 6">SN-593</strain>
    </source>
</reference>
<protein>
    <submittedName>
        <fullName evidence="5">Putative oxidoreductase</fullName>
    </submittedName>
</protein>
<name>A0A7U3UR07_9ACTN</name>
<dbReference type="SUPFAM" id="SSF55347">
    <property type="entry name" value="Glyceraldehyde-3-phosphate dehydrogenase-like, C-terminal domain"/>
    <property type="match status" value="1"/>
</dbReference>
<gene>
    <name evidence="5" type="ORF">RVR_2656</name>
</gene>
<reference evidence="5 6" key="4">
    <citation type="journal article" date="2020" name="Sci. Rep.">
        <title>beta-carboline chemical signals induce reveromycin production through a LuxR family regulator in Streptomyces sp. SN-593.</title>
        <authorList>
            <person name="Panthee S."/>
            <person name="Kito N."/>
            <person name="Hayashi T."/>
            <person name="Shimizu T."/>
            <person name="Ishikawa J."/>
            <person name="Hamamoto H."/>
            <person name="Osada H."/>
            <person name="Takahashi S."/>
        </authorList>
    </citation>
    <scope>NUCLEOTIDE SEQUENCE [LARGE SCALE GENOMIC DNA]</scope>
    <source>
        <strain evidence="5 6">SN-593</strain>
    </source>
</reference>
<dbReference type="KEGG" id="arev:RVR_2656"/>
<dbReference type="GO" id="GO:0016491">
    <property type="term" value="F:oxidoreductase activity"/>
    <property type="evidence" value="ECO:0007669"/>
    <property type="project" value="UniProtKB-KW"/>
</dbReference>
<dbReference type="Gene3D" id="3.40.50.720">
    <property type="entry name" value="NAD(P)-binding Rossmann-like Domain"/>
    <property type="match status" value="1"/>
</dbReference>
<keyword evidence="2" id="KW-0560">Oxidoreductase</keyword>
<sequence>MSEHTTGARTAGVQGRRVRWGILATGGIAATFTEALLSLPDDAEVVAVGSRGAASATAFAERYGIPRAYGSWDELAADEEVDVVYVATPHSAHRAAAGLCLEAGKAVLCEKAFTINSREARELVGLARERGLFLMEAMWTYCNPLVLHLLALVQDGVIGEVRHVSAHFGFFNDFPPEHRMRDPALGGGALLDLGVYPVSFAHLLLGTPDTVEAWAQLTPERVDAATGIVLGWNSGAVATLSCGFTADIGAPAAIAGTGGRIEIPDGFFNAERFVVHRPGVEPQTVLLSDVSEDHERGSMRHEATEVMRALRAGETESPLVPLDGSLAVMSTLDRVRECVNVRYPGVD</sequence>